<keyword evidence="2" id="KW-0762">Sugar transport</keyword>
<dbReference type="Proteomes" id="UP000777265">
    <property type="component" value="Unassembled WGS sequence"/>
</dbReference>
<dbReference type="InterPro" id="IPR016152">
    <property type="entry name" value="PTrfase/Anion_transptr"/>
</dbReference>
<dbReference type="GO" id="GO:0030295">
    <property type="term" value="F:protein kinase activator activity"/>
    <property type="evidence" value="ECO:0007669"/>
    <property type="project" value="TreeGrafter"/>
</dbReference>
<dbReference type="EMBL" id="JAAYEE010000273">
    <property type="protein sequence ID" value="NLW36609.1"/>
    <property type="molecule type" value="Genomic_DNA"/>
</dbReference>
<reference evidence="2" key="2">
    <citation type="submission" date="2020-01" db="EMBL/GenBank/DDBJ databases">
        <authorList>
            <person name="Campanaro S."/>
        </authorList>
    </citation>
    <scope>NUCLEOTIDE SEQUENCE</scope>
    <source>
        <strain evidence="2">AS06rmzACSIP_7</strain>
    </source>
</reference>
<dbReference type="PROSITE" id="PS51094">
    <property type="entry name" value="PTS_EIIA_TYPE_2"/>
    <property type="match status" value="1"/>
</dbReference>
<dbReference type="Gene3D" id="3.40.930.10">
    <property type="entry name" value="Mannitol-specific EII, Chain A"/>
    <property type="match status" value="1"/>
</dbReference>
<accession>A0A971M772</accession>
<dbReference type="InterPro" id="IPR051541">
    <property type="entry name" value="PTS_SugarTrans_NitroReg"/>
</dbReference>
<reference evidence="2" key="1">
    <citation type="journal article" date="2020" name="Biotechnol. Biofuels">
        <title>New insights from the biogas microbiome by comprehensive genome-resolved metagenomics of nearly 1600 species originating from multiple anaerobic digesters.</title>
        <authorList>
            <person name="Campanaro S."/>
            <person name="Treu L."/>
            <person name="Rodriguez-R L.M."/>
            <person name="Kovalovszki A."/>
            <person name="Ziels R.M."/>
            <person name="Maus I."/>
            <person name="Zhu X."/>
            <person name="Kougias P.G."/>
            <person name="Basile A."/>
            <person name="Luo G."/>
            <person name="Schluter A."/>
            <person name="Konstantinidis K.T."/>
            <person name="Angelidaki I."/>
        </authorList>
    </citation>
    <scope>NUCLEOTIDE SEQUENCE</scope>
    <source>
        <strain evidence="2">AS06rmzACSIP_7</strain>
    </source>
</reference>
<keyword evidence="2" id="KW-0813">Transport</keyword>
<evidence type="ECO:0000313" key="3">
    <source>
        <dbReference type="Proteomes" id="UP000777265"/>
    </source>
</evidence>
<sequence length="262" mass="28281">MNTLLNALQEGRLLELPDNSKEDALQFLAHIIEAIPSIPPGTDVVGLVEKREASVNTALGKGWAVPHARVPGEGDLICVVGWSPAGIEYGAPDGIPVSIIAMFLVPNDQRNHYLREVSILARTLTTYPEIDRLHSAEELNDVREILLDLISVATETGGPDTRVRMIQLQAKTAVETMPAEDLSKFVIEPVTVVTGPGIKPVVLAQNPELTSALDIAQGLAEGIASNGVFQNGGWRVIRRGVVVYQANRIVYDCLAIKTVADR</sequence>
<gene>
    <name evidence="2" type="ORF">GXY80_14195</name>
</gene>
<evidence type="ECO:0000313" key="2">
    <source>
        <dbReference type="EMBL" id="NLW36609.1"/>
    </source>
</evidence>
<proteinExistence type="predicted"/>
<dbReference type="Pfam" id="PF00359">
    <property type="entry name" value="PTS_EIIA_2"/>
    <property type="match status" value="1"/>
</dbReference>
<dbReference type="InterPro" id="IPR002178">
    <property type="entry name" value="PTS_EIIA_type-2_dom"/>
</dbReference>
<protein>
    <submittedName>
        <fullName evidence="2">PTS sugar transporter subunit IIA</fullName>
    </submittedName>
</protein>
<comment type="caution">
    <text evidence="2">The sequence shown here is derived from an EMBL/GenBank/DDBJ whole genome shotgun (WGS) entry which is preliminary data.</text>
</comment>
<dbReference type="PANTHER" id="PTHR47738">
    <property type="entry name" value="PTS SYSTEM FRUCTOSE-LIKE EIIA COMPONENT-RELATED"/>
    <property type="match status" value="1"/>
</dbReference>
<dbReference type="AlphaFoldDB" id="A0A971M772"/>
<dbReference type="PANTHER" id="PTHR47738:SF1">
    <property type="entry name" value="NITROGEN REGULATORY PROTEIN"/>
    <property type="match status" value="1"/>
</dbReference>
<organism evidence="2 3">
    <name type="scientific">Syntrophorhabdus aromaticivorans</name>
    <dbReference type="NCBI Taxonomy" id="328301"/>
    <lineage>
        <taxon>Bacteria</taxon>
        <taxon>Pseudomonadati</taxon>
        <taxon>Thermodesulfobacteriota</taxon>
        <taxon>Syntrophorhabdia</taxon>
        <taxon>Syntrophorhabdales</taxon>
        <taxon>Syntrophorhabdaceae</taxon>
        <taxon>Syntrophorhabdus</taxon>
    </lineage>
</organism>
<evidence type="ECO:0000259" key="1">
    <source>
        <dbReference type="PROSITE" id="PS51094"/>
    </source>
</evidence>
<dbReference type="SUPFAM" id="SSF55804">
    <property type="entry name" value="Phoshotransferase/anion transport protein"/>
    <property type="match status" value="1"/>
</dbReference>
<name>A0A971M772_9BACT</name>
<feature type="domain" description="PTS EIIA type-2" evidence="1">
    <location>
        <begin position="3"/>
        <end position="149"/>
    </location>
</feature>